<dbReference type="PANTHER" id="PTHR10410">
    <property type="entry name" value="EUKARYOTIC TRANSLATION INITIATION FACTOR 3 -RELATED"/>
    <property type="match status" value="1"/>
</dbReference>
<evidence type="ECO:0000259" key="10">
    <source>
        <dbReference type="PROSITE" id="PS51294"/>
    </source>
</evidence>
<dbReference type="PROSITE" id="PS50934">
    <property type="entry name" value="SWIRM"/>
    <property type="match status" value="1"/>
</dbReference>
<organism evidence="11 12">
    <name type="scientific">Dimargaris verticillata</name>
    <dbReference type="NCBI Taxonomy" id="2761393"/>
    <lineage>
        <taxon>Eukaryota</taxon>
        <taxon>Fungi</taxon>
        <taxon>Fungi incertae sedis</taxon>
        <taxon>Zoopagomycota</taxon>
        <taxon>Kickxellomycotina</taxon>
        <taxon>Dimargaritomycetes</taxon>
        <taxon>Dimargaritales</taxon>
        <taxon>Dimargaritaceae</taxon>
        <taxon>Dimargaris</taxon>
    </lineage>
</organism>
<feature type="region of interest" description="Disordered" evidence="5">
    <location>
        <begin position="257"/>
        <end position="395"/>
    </location>
</feature>
<dbReference type="PROSITE" id="PS50249">
    <property type="entry name" value="MPN"/>
    <property type="match status" value="1"/>
</dbReference>
<keyword evidence="1" id="KW-0805">Transcription regulation</keyword>
<evidence type="ECO:0000259" key="6">
    <source>
        <dbReference type="PROSITE" id="PS50090"/>
    </source>
</evidence>
<dbReference type="InterPro" id="IPR017884">
    <property type="entry name" value="SANT_dom"/>
</dbReference>
<dbReference type="InterPro" id="IPR000555">
    <property type="entry name" value="JAMM/MPN+_dom"/>
</dbReference>
<dbReference type="InterPro" id="IPR001005">
    <property type="entry name" value="SANT/Myb"/>
</dbReference>
<proteinExistence type="predicted"/>
<dbReference type="Proteomes" id="UP001151582">
    <property type="component" value="Unassembled WGS sequence"/>
</dbReference>
<feature type="compositionally biased region" description="Low complexity" evidence="5">
    <location>
        <begin position="293"/>
        <end position="304"/>
    </location>
</feature>
<protein>
    <recommendedName>
        <fullName evidence="13">Myb-like, SWIRM and MPN domain-containing protein 1</fullName>
    </recommendedName>
</protein>
<feature type="compositionally biased region" description="Low complexity" evidence="5">
    <location>
        <begin position="323"/>
        <end position="338"/>
    </location>
</feature>
<comment type="caution">
    <text evidence="11">The sequence shown here is derived from an EMBL/GenBank/DDBJ whole genome shotgun (WGS) entry which is preliminary data.</text>
</comment>
<dbReference type="AlphaFoldDB" id="A0A9W8B541"/>
<feature type="region of interest" description="Disordered" evidence="5">
    <location>
        <begin position="224"/>
        <end position="244"/>
    </location>
</feature>
<feature type="domain" description="SANT" evidence="9">
    <location>
        <begin position="134"/>
        <end position="186"/>
    </location>
</feature>
<feature type="region of interest" description="Disordered" evidence="5">
    <location>
        <begin position="1"/>
        <end position="55"/>
    </location>
</feature>
<keyword evidence="4" id="KW-0539">Nucleus</keyword>
<dbReference type="Pfam" id="PF04433">
    <property type="entry name" value="SWIRM"/>
    <property type="match status" value="1"/>
</dbReference>
<name>A0A9W8B541_9FUNG</name>
<dbReference type="PROSITE" id="PS50090">
    <property type="entry name" value="MYB_LIKE"/>
    <property type="match status" value="1"/>
</dbReference>
<dbReference type="GO" id="GO:0008237">
    <property type="term" value="F:metallopeptidase activity"/>
    <property type="evidence" value="ECO:0007669"/>
    <property type="project" value="InterPro"/>
</dbReference>
<dbReference type="Gene3D" id="1.10.10.10">
    <property type="entry name" value="Winged helix-like DNA-binding domain superfamily/Winged helix DNA-binding domain"/>
    <property type="match status" value="1"/>
</dbReference>
<dbReference type="Gene3D" id="1.10.10.60">
    <property type="entry name" value="Homeodomain-like"/>
    <property type="match status" value="1"/>
</dbReference>
<dbReference type="GO" id="GO:0005634">
    <property type="term" value="C:nucleus"/>
    <property type="evidence" value="ECO:0007669"/>
    <property type="project" value="UniProtKB-ARBA"/>
</dbReference>
<dbReference type="SMART" id="SM00232">
    <property type="entry name" value="JAB_MPN"/>
    <property type="match status" value="1"/>
</dbReference>
<feature type="domain" description="MPN" evidence="7">
    <location>
        <begin position="608"/>
        <end position="744"/>
    </location>
</feature>
<dbReference type="EMBL" id="JANBQB010000113">
    <property type="protein sequence ID" value="KAJ1981746.1"/>
    <property type="molecule type" value="Genomic_DNA"/>
</dbReference>
<evidence type="ECO:0000256" key="2">
    <source>
        <dbReference type="ARBA" id="ARBA00023125"/>
    </source>
</evidence>
<evidence type="ECO:0000256" key="1">
    <source>
        <dbReference type="ARBA" id="ARBA00023015"/>
    </source>
</evidence>
<keyword evidence="12" id="KW-1185">Reference proteome</keyword>
<evidence type="ECO:0000313" key="11">
    <source>
        <dbReference type="EMBL" id="KAJ1981746.1"/>
    </source>
</evidence>
<dbReference type="GO" id="GO:0003677">
    <property type="term" value="F:DNA binding"/>
    <property type="evidence" value="ECO:0007669"/>
    <property type="project" value="UniProtKB-KW"/>
</dbReference>
<dbReference type="OrthoDB" id="118550at2759"/>
<evidence type="ECO:0000313" key="12">
    <source>
        <dbReference type="Proteomes" id="UP001151582"/>
    </source>
</evidence>
<dbReference type="SMART" id="SM00717">
    <property type="entry name" value="SANT"/>
    <property type="match status" value="1"/>
</dbReference>
<evidence type="ECO:0000259" key="8">
    <source>
        <dbReference type="PROSITE" id="PS50934"/>
    </source>
</evidence>
<sequence>MSQDTRSQSPTTSGQPTDDASQLSGSTHYQIPEWQSLSTKATAGESPDEATQRLIASMLAEEAKYMGRSAQRPELQLSAKPALPMPHDSEQEDGDDVEYAPTLVPKVKRKPTSQFENAATAPKRHRLPDKSAASHGARWTDSEDQQLMDGILTHGYGNWKAIAASVATRTSLQVKNRARHLVLYGKLIIPDSASPQLDPLTVARSPVISSADSTEKRSPTALLLATHPDGPTEPSHTVPSLVPSEEDVDIDIDVDSDVEHLPPQPVGAANSLPLEPETSPFLHNSRSEAAGGTLTTPSVTPPTTNIDTSSERTNPVLEDELSDSTSLSSAPSLSSSSSDEPHHRLATHEAASTANLVEPTPTSTSSSPTALPAPQSPPLALIPATNPPTRPNSKISLAPTLAADFTIDPTDITERERRAVPEFFTGKTNKTPDRYMMIRNHILQAWQQCKPKYLTKIAVRPGLKHCGDVNAIGRVHSFLERVGAINEDAVLSPVAWGKLQASHKSSAPPGTKRGVVTASSATKPKERSRPTRRPSASGAATRADPALILPPDSKRVPQPAASQPSPAKRAKRSFKLAADVVSDNEYDPFTLVPLTEAQSKHDPAPLRVVLQPLTLAVMDFHAHLAQTEIIGLLGGTFDEASKTIIVQDVFPCKSISTDFQCEMDPESEMEARETFANADLYVVGWYHSHPTFEPNPSLRDVENQTAYQELFRRPNGLEPFIGVIVCPFHPSDTPVTSKTRIFTLGAQRDATHGHRVPVRCSTTHADDVVALPQLFDQLVQLVSDYRGYSHRMDLVEPYPTPSSPPKLDKLVTSLLSRLSIGGPQRLEFAHQVRRLIITGFDLPLEIADSPAMALFEETNAVDMGLGPHTHDATVVVTKRTESHDGDDSDIEIDDEADQLDDLALEGDDVDIMGDGV</sequence>
<gene>
    <name evidence="11" type="ORF">H4R34_001959</name>
</gene>
<feature type="compositionally biased region" description="Low complexity" evidence="5">
    <location>
        <begin position="557"/>
        <end position="567"/>
    </location>
</feature>
<dbReference type="Gene3D" id="3.40.140.10">
    <property type="entry name" value="Cytidine Deaminase, domain 2"/>
    <property type="match status" value="1"/>
</dbReference>
<dbReference type="Pfam" id="PF01398">
    <property type="entry name" value="JAB"/>
    <property type="match status" value="1"/>
</dbReference>
<dbReference type="InterPro" id="IPR009057">
    <property type="entry name" value="Homeodomain-like_sf"/>
</dbReference>
<dbReference type="CDD" id="cd00167">
    <property type="entry name" value="SANT"/>
    <property type="match status" value="1"/>
</dbReference>
<feature type="region of interest" description="Disordered" evidence="5">
    <location>
        <begin position="501"/>
        <end position="571"/>
    </location>
</feature>
<accession>A0A9W8B541</accession>
<reference evidence="11" key="1">
    <citation type="submission" date="2022-07" db="EMBL/GenBank/DDBJ databases">
        <title>Phylogenomic reconstructions and comparative analyses of Kickxellomycotina fungi.</title>
        <authorList>
            <person name="Reynolds N.K."/>
            <person name="Stajich J.E."/>
            <person name="Barry K."/>
            <person name="Grigoriev I.V."/>
            <person name="Crous P."/>
            <person name="Smith M.E."/>
        </authorList>
    </citation>
    <scope>NUCLEOTIDE SEQUENCE</scope>
    <source>
        <strain evidence="11">RSA 567</strain>
    </source>
</reference>
<dbReference type="SUPFAM" id="SSF46689">
    <property type="entry name" value="Homeodomain-like"/>
    <property type="match status" value="2"/>
</dbReference>
<dbReference type="InterPro" id="IPR017930">
    <property type="entry name" value="Myb_dom"/>
</dbReference>
<dbReference type="Pfam" id="PF00249">
    <property type="entry name" value="Myb_DNA-binding"/>
    <property type="match status" value="1"/>
</dbReference>
<evidence type="ECO:0000256" key="4">
    <source>
        <dbReference type="ARBA" id="ARBA00023242"/>
    </source>
</evidence>
<evidence type="ECO:0000259" key="9">
    <source>
        <dbReference type="PROSITE" id="PS51293"/>
    </source>
</evidence>
<dbReference type="PROSITE" id="PS51294">
    <property type="entry name" value="HTH_MYB"/>
    <property type="match status" value="1"/>
</dbReference>
<feature type="domain" description="HTH myb-type" evidence="10">
    <location>
        <begin position="138"/>
        <end position="186"/>
    </location>
</feature>
<dbReference type="SUPFAM" id="SSF102712">
    <property type="entry name" value="JAB1/MPN domain"/>
    <property type="match status" value="1"/>
</dbReference>
<dbReference type="InterPro" id="IPR036388">
    <property type="entry name" value="WH-like_DNA-bd_sf"/>
</dbReference>
<evidence type="ECO:0000259" key="7">
    <source>
        <dbReference type="PROSITE" id="PS50249"/>
    </source>
</evidence>
<evidence type="ECO:0000256" key="5">
    <source>
        <dbReference type="SAM" id="MobiDB-lite"/>
    </source>
</evidence>
<evidence type="ECO:0000256" key="3">
    <source>
        <dbReference type="ARBA" id="ARBA00023163"/>
    </source>
</evidence>
<keyword evidence="2" id="KW-0238">DNA-binding</keyword>
<dbReference type="GO" id="GO:0010468">
    <property type="term" value="P:regulation of gene expression"/>
    <property type="evidence" value="ECO:0007669"/>
    <property type="project" value="UniProtKB-ARBA"/>
</dbReference>
<dbReference type="InterPro" id="IPR050242">
    <property type="entry name" value="JAMM_MPN+_peptidase_M67A"/>
</dbReference>
<keyword evidence="3" id="KW-0804">Transcription</keyword>
<feature type="compositionally biased region" description="Polar residues" evidence="5">
    <location>
        <begin position="1"/>
        <end position="41"/>
    </location>
</feature>
<evidence type="ECO:0008006" key="13">
    <source>
        <dbReference type="Google" id="ProtNLM"/>
    </source>
</evidence>
<feature type="region of interest" description="Disordered" evidence="5">
    <location>
        <begin position="111"/>
        <end position="141"/>
    </location>
</feature>
<feature type="domain" description="SWIRM" evidence="8">
    <location>
        <begin position="398"/>
        <end position="496"/>
    </location>
</feature>
<dbReference type="PROSITE" id="PS51293">
    <property type="entry name" value="SANT"/>
    <property type="match status" value="1"/>
</dbReference>
<dbReference type="InterPro" id="IPR037518">
    <property type="entry name" value="MPN"/>
</dbReference>
<feature type="compositionally biased region" description="Low complexity" evidence="5">
    <location>
        <begin position="359"/>
        <end position="384"/>
    </location>
</feature>
<dbReference type="InterPro" id="IPR007526">
    <property type="entry name" value="SWIRM"/>
</dbReference>
<feature type="domain" description="Myb-like" evidence="6">
    <location>
        <begin position="138"/>
        <end position="182"/>
    </location>
</feature>
<dbReference type="FunFam" id="1.10.10.10:FF:000020">
    <property type="entry name" value="SWI/SNF complex subunit SMARCC2 isoform c"/>
    <property type="match status" value="1"/>
</dbReference>